<dbReference type="PANTHER" id="PTHR33627">
    <property type="entry name" value="TRANSPOSASE"/>
    <property type="match status" value="1"/>
</dbReference>
<evidence type="ECO:0000313" key="3">
    <source>
        <dbReference type="Proteomes" id="UP001596160"/>
    </source>
</evidence>
<accession>A0ABW0ANQ8</accession>
<gene>
    <name evidence="2" type="ORF">ACFPRH_21740</name>
</gene>
<evidence type="ECO:0000313" key="2">
    <source>
        <dbReference type="EMBL" id="MFC5154363.1"/>
    </source>
</evidence>
<dbReference type="InterPro" id="IPR038721">
    <property type="entry name" value="IS701-like_DDE_dom"/>
</dbReference>
<dbReference type="EMBL" id="JBHSKP010000014">
    <property type="protein sequence ID" value="MFC5154363.1"/>
    <property type="molecule type" value="Genomic_DNA"/>
</dbReference>
<proteinExistence type="predicted"/>
<dbReference type="Pfam" id="PF13546">
    <property type="entry name" value="DDE_5"/>
    <property type="match status" value="1"/>
</dbReference>
<comment type="caution">
    <text evidence="2">The sequence shown here is derived from an EMBL/GenBank/DDBJ whole genome shotgun (WGS) entry which is preliminary data.</text>
</comment>
<feature type="domain" description="Transposase IS701-like DDE" evidence="1">
    <location>
        <begin position="37"/>
        <end position="300"/>
    </location>
</feature>
<organism evidence="2 3">
    <name type="scientific">Streptomyces amakusaensis</name>
    <dbReference type="NCBI Taxonomy" id="67271"/>
    <lineage>
        <taxon>Bacteria</taxon>
        <taxon>Bacillati</taxon>
        <taxon>Actinomycetota</taxon>
        <taxon>Actinomycetes</taxon>
        <taxon>Kitasatosporales</taxon>
        <taxon>Streptomycetaceae</taxon>
        <taxon>Streptomyces</taxon>
    </lineage>
</organism>
<name>A0ABW0ANQ8_9ACTN</name>
<dbReference type="InterPro" id="IPR039365">
    <property type="entry name" value="IS701-like"/>
</dbReference>
<reference evidence="3" key="1">
    <citation type="journal article" date="2019" name="Int. J. Syst. Evol. Microbiol.">
        <title>The Global Catalogue of Microorganisms (GCM) 10K type strain sequencing project: providing services to taxonomists for standard genome sequencing and annotation.</title>
        <authorList>
            <consortium name="The Broad Institute Genomics Platform"/>
            <consortium name="The Broad Institute Genome Sequencing Center for Infectious Disease"/>
            <person name="Wu L."/>
            <person name="Ma J."/>
        </authorList>
    </citation>
    <scope>NUCLEOTIDE SEQUENCE [LARGE SCALE GENOMIC DNA]</scope>
    <source>
        <strain evidence="3">PCU 266</strain>
    </source>
</reference>
<evidence type="ECO:0000259" key="1">
    <source>
        <dbReference type="Pfam" id="PF13546"/>
    </source>
</evidence>
<sequence length="416" mass="45898">MKKPQAGLTSGTTWWRAPEGRSARLKEVITAELCDTLFGSLSRRDQREKGEQYLRALLEAQGRKSIRNLATHLGGAAAEQRLQHFISNAPWDWMPVRDALASYLERKNLPQAYVVRALSIPKAGNQSVGVNQGFDPHLGRIFRGQRAFGMWHASPALSVPVNWRMFLPETCFDQEPAGRSDAAPTENPKETLEECAVKSVLETLPLRGVPLAPVVLDLPMGRVDAAFRRFADAGVPAVARVRPTTRLTVEDPALAGFSGGPLQARQIAMSARSLRRPVTWADPATPNASHHSLVATVQVRELGRPAGPRNPADGRLLLLAEWQDPQRVPENLWVANAHMLRAEALLLVTKLTSRVDLDVTQVGFNTGLRDFEGRSLRGWHRHMSLASAAHAIEILSSTEGRRTAQRTHRQVSRLSA</sequence>
<keyword evidence="3" id="KW-1185">Reference proteome</keyword>
<protein>
    <submittedName>
        <fullName evidence="2">IS701 family transposase</fullName>
    </submittedName>
</protein>
<dbReference type="Proteomes" id="UP001596160">
    <property type="component" value="Unassembled WGS sequence"/>
</dbReference>
<dbReference type="PANTHER" id="PTHR33627:SF1">
    <property type="entry name" value="TRANSPOSASE"/>
    <property type="match status" value="1"/>
</dbReference>
<dbReference type="RefSeq" id="WP_344481216.1">
    <property type="nucleotide sequence ID" value="NZ_BAAASB010000015.1"/>
</dbReference>